<evidence type="ECO:0000313" key="4">
    <source>
        <dbReference type="EMBL" id="KFB78067.1"/>
    </source>
</evidence>
<dbReference type="GO" id="GO:0005524">
    <property type="term" value="F:ATP binding"/>
    <property type="evidence" value="ECO:0007669"/>
    <property type="project" value="UniProtKB-KW"/>
</dbReference>
<dbReference type="Proteomes" id="UP000021315">
    <property type="component" value="Unassembled WGS sequence"/>
</dbReference>
<dbReference type="SUPFAM" id="SSF52540">
    <property type="entry name" value="P-loop containing nucleoside triphosphate hydrolases"/>
    <property type="match status" value="1"/>
</dbReference>
<dbReference type="PANTHER" id="PTHR12169:SF6">
    <property type="entry name" value="AFG1-LIKE ATPASE"/>
    <property type="match status" value="1"/>
</dbReference>
<dbReference type="Gene3D" id="3.40.50.300">
    <property type="entry name" value="P-loop containing nucleotide triphosphate hydrolases"/>
    <property type="match status" value="1"/>
</dbReference>
<reference evidence="4" key="1">
    <citation type="submission" date="2014-02" db="EMBL/GenBank/DDBJ databases">
        <title>Expanding our view of genomic diversity in Candidatus Accumulibacter clades.</title>
        <authorList>
            <person name="Skennerton C.T."/>
            <person name="Barr J.J."/>
            <person name="Slater F.R."/>
            <person name="Bond P.L."/>
            <person name="Tyson G.W."/>
        </authorList>
    </citation>
    <scope>NUCLEOTIDE SEQUENCE [LARGE SCALE GENOMIC DNA]</scope>
</reference>
<dbReference type="AlphaFoldDB" id="A0A080M9X6"/>
<dbReference type="Pfam" id="PF03969">
    <property type="entry name" value="AFG1_ATPase"/>
    <property type="match status" value="1"/>
</dbReference>
<dbReference type="InterPro" id="IPR005654">
    <property type="entry name" value="ATPase_AFG1-like"/>
</dbReference>
<comment type="caution">
    <text evidence="4">The sequence shown here is derived from an EMBL/GenBank/DDBJ whole genome shotgun (WGS) entry which is preliminary data.</text>
</comment>
<evidence type="ECO:0000313" key="5">
    <source>
        <dbReference type="Proteomes" id="UP000021315"/>
    </source>
</evidence>
<protein>
    <submittedName>
        <fullName evidence="4">AFG1-like ATPase</fullName>
    </submittedName>
</protein>
<keyword evidence="2" id="KW-0067">ATP-binding</keyword>
<dbReference type="EMBL" id="JDST02000010">
    <property type="protein sequence ID" value="KFB78067.1"/>
    <property type="molecule type" value="Genomic_DNA"/>
</dbReference>
<feature type="region of interest" description="Disordered" evidence="3">
    <location>
        <begin position="1"/>
        <end position="40"/>
    </location>
</feature>
<evidence type="ECO:0000256" key="2">
    <source>
        <dbReference type="ARBA" id="ARBA00022840"/>
    </source>
</evidence>
<dbReference type="STRING" id="1453999.AW06_000570"/>
<accession>A0A080M9X6</accession>
<dbReference type="FunFam" id="3.40.50.300:FF:001254">
    <property type="entry name" value="Cell division protein ZapE"/>
    <property type="match status" value="1"/>
</dbReference>
<dbReference type="InterPro" id="IPR027417">
    <property type="entry name" value="P-loop_NTPase"/>
</dbReference>
<dbReference type="GO" id="GO:0016887">
    <property type="term" value="F:ATP hydrolysis activity"/>
    <property type="evidence" value="ECO:0007669"/>
    <property type="project" value="InterPro"/>
</dbReference>
<dbReference type="NCBIfam" id="NF040713">
    <property type="entry name" value="ZapE"/>
    <property type="match status" value="1"/>
</dbReference>
<proteinExistence type="predicted"/>
<evidence type="ECO:0000256" key="1">
    <source>
        <dbReference type="ARBA" id="ARBA00022741"/>
    </source>
</evidence>
<dbReference type="GO" id="GO:0005737">
    <property type="term" value="C:cytoplasm"/>
    <property type="evidence" value="ECO:0007669"/>
    <property type="project" value="TreeGrafter"/>
</dbReference>
<name>A0A080M9X6_9PROT</name>
<gene>
    <name evidence="4" type="ORF">AW06_000570</name>
</gene>
<sequence>MPASLVKVGRGSACDPGLPRLLPDKRESPPSDSGKTPMPHRVLKVPERGMIDAYEGLLAARNFQADAAQRAAAERLQRLYYELLSFKVGRRSTLRRLFAPPEVPRGVYFWGGVGRGKSFLMDCFFDAVPYRRKRRIHFHAFMHGVHRQLNELKGENDPLLRLAERIATDVRLLCFDEFHVSDIADAMILGRLLEALFAHGVVFVMTSNYPPDRLYPNGLQRDNFLPTIALLKSRLDVLEIDAGVDYRLRTLEQVEIFHYPADAAAEQKMAGYFAAMADGEGEPGGTIEILGRNIPTQRRGNGVIWFDFKSLCGGPRSQNDYLELARGYHTVLLSAIPRMSASMSSEARRFTWLVDIFYDHKVKLIATADCGPDGLYTQGTQASEFCRTASRLTEMRSRAYLGLPHLS</sequence>
<keyword evidence="5" id="KW-1185">Reference proteome</keyword>
<keyword evidence="1" id="KW-0547">Nucleotide-binding</keyword>
<evidence type="ECO:0000256" key="3">
    <source>
        <dbReference type="SAM" id="MobiDB-lite"/>
    </source>
</evidence>
<organism evidence="4 5">
    <name type="scientific">Candidatus Accumulibacter cognatus</name>
    <dbReference type="NCBI Taxonomy" id="2954383"/>
    <lineage>
        <taxon>Bacteria</taxon>
        <taxon>Pseudomonadati</taxon>
        <taxon>Pseudomonadota</taxon>
        <taxon>Betaproteobacteria</taxon>
        <taxon>Candidatus Accumulibacter</taxon>
    </lineage>
</organism>
<dbReference type="PANTHER" id="PTHR12169">
    <property type="entry name" value="ATPASE N2B"/>
    <property type="match status" value="1"/>
</dbReference>